<evidence type="ECO:0000259" key="10">
    <source>
        <dbReference type="PROSITE" id="PS51352"/>
    </source>
</evidence>
<feature type="site" description="Contributes to redox potential value" evidence="8">
    <location>
        <position position="36"/>
    </location>
</feature>
<keyword evidence="3" id="KW-0249">Electron transport</keyword>
<dbReference type="STRING" id="530564.Psta_1583"/>
<comment type="similarity">
    <text evidence="1 7">Belongs to the thioredoxin family.</text>
</comment>
<dbReference type="KEGG" id="psl:Psta_1583"/>
<dbReference type="eggNOG" id="COG3118">
    <property type="taxonomic scope" value="Bacteria"/>
</dbReference>
<dbReference type="EMBL" id="CP001848">
    <property type="protein sequence ID" value="ADB16258.1"/>
    <property type="molecule type" value="Genomic_DNA"/>
</dbReference>
<keyword evidence="2" id="KW-0813">Transport</keyword>
<evidence type="ECO:0000313" key="12">
    <source>
        <dbReference type="Proteomes" id="UP000001887"/>
    </source>
</evidence>
<feature type="active site" description="Nucleophile" evidence="8">
    <location>
        <position position="37"/>
    </location>
</feature>
<dbReference type="CDD" id="cd02947">
    <property type="entry name" value="TRX_family"/>
    <property type="match status" value="1"/>
</dbReference>
<keyword evidence="5 9" id="KW-0676">Redox-active center</keyword>
<evidence type="ECO:0000313" key="11">
    <source>
        <dbReference type="EMBL" id="ADB16258.1"/>
    </source>
</evidence>
<evidence type="ECO:0000256" key="4">
    <source>
        <dbReference type="ARBA" id="ARBA00023157"/>
    </source>
</evidence>
<evidence type="ECO:0000256" key="5">
    <source>
        <dbReference type="ARBA" id="ARBA00023284"/>
    </source>
</evidence>
<dbReference type="Proteomes" id="UP000001887">
    <property type="component" value="Chromosome"/>
</dbReference>
<evidence type="ECO:0000256" key="9">
    <source>
        <dbReference type="PIRSR" id="PIRSR000077-4"/>
    </source>
</evidence>
<dbReference type="NCBIfam" id="TIGR01068">
    <property type="entry name" value="thioredoxin"/>
    <property type="match status" value="1"/>
</dbReference>
<dbReference type="SUPFAM" id="SSF52833">
    <property type="entry name" value="Thioredoxin-like"/>
    <property type="match status" value="1"/>
</dbReference>
<evidence type="ECO:0000256" key="6">
    <source>
        <dbReference type="NCBIfam" id="TIGR01068"/>
    </source>
</evidence>
<sequence>MAAEGVLELTDSNFQTEVISSSQPVLVDFWAPWCGPCRKIAPMIDELASENAGTAKIGKVNIDNNQEAAMQYGIEAIPTIIIFRDGQPVQRFQGIPAKSRVQEALDAAKA</sequence>
<evidence type="ECO:0000256" key="7">
    <source>
        <dbReference type="PIRNR" id="PIRNR000077"/>
    </source>
</evidence>
<dbReference type="GO" id="GO:0045454">
    <property type="term" value="P:cell redox homeostasis"/>
    <property type="evidence" value="ECO:0007669"/>
    <property type="project" value="TreeGrafter"/>
</dbReference>
<dbReference type="GO" id="GO:0015035">
    <property type="term" value="F:protein-disulfide reductase activity"/>
    <property type="evidence" value="ECO:0007669"/>
    <property type="project" value="UniProtKB-UniRule"/>
</dbReference>
<dbReference type="PANTHER" id="PTHR45663:SF11">
    <property type="entry name" value="GEO12009P1"/>
    <property type="match status" value="1"/>
</dbReference>
<reference evidence="11 12" key="1">
    <citation type="journal article" date="2009" name="Stand. Genomic Sci.">
        <title>Complete genome sequence of Pirellula staleyi type strain (ATCC 27377).</title>
        <authorList>
            <person name="Clum A."/>
            <person name="Tindall B.J."/>
            <person name="Sikorski J."/>
            <person name="Ivanova N."/>
            <person name="Mavrommatis K."/>
            <person name="Lucas S."/>
            <person name="Glavina del Rio T."/>
            <person name="Nolan M."/>
            <person name="Chen F."/>
            <person name="Tice H."/>
            <person name="Pitluck S."/>
            <person name="Cheng J.F."/>
            <person name="Chertkov O."/>
            <person name="Brettin T."/>
            <person name="Han C."/>
            <person name="Detter J.C."/>
            <person name="Kuske C."/>
            <person name="Bruce D."/>
            <person name="Goodwin L."/>
            <person name="Ovchinikova G."/>
            <person name="Pati A."/>
            <person name="Mikhailova N."/>
            <person name="Chen A."/>
            <person name="Palaniappan K."/>
            <person name="Land M."/>
            <person name="Hauser L."/>
            <person name="Chang Y.J."/>
            <person name="Jeffries C.D."/>
            <person name="Chain P."/>
            <person name="Rohde M."/>
            <person name="Goker M."/>
            <person name="Bristow J."/>
            <person name="Eisen J.A."/>
            <person name="Markowitz V."/>
            <person name="Hugenholtz P."/>
            <person name="Kyrpides N.C."/>
            <person name="Klenk H.P."/>
            <person name="Lapidus A."/>
        </authorList>
    </citation>
    <scope>NUCLEOTIDE SEQUENCE [LARGE SCALE GENOMIC DNA]</scope>
    <source>
        <strain evidence="12">ATCC 27377 / DSM 6068 / ICPB 4128</strain>
    </source>
</reference>
<dbReference type="PROSITE" id="PS00194">
    <property type="entry name" value="THIOREDOXIN_1"/>
    <property type="match status" value="1"/>
</dbReference>
<organism evidence="11 12">
    <name type="scientific">Pirellula staleyi (strain ATCC 27377 / DSM 6068 / ICPB 4128)</name>
    <name type="common">Pirella staleyi</name>
    <dbReference type="NCBI Taxonomy" id="530564"/>
    <lineage>
        <taxon>Bacteria</taxon>
        <taxon>Pseudomonadati</taxon>
        <taxon>Planctomycetota</taxon>
        <taxon>Planctomycetia</taxon>
        <taxon>Pirellulales</taxon>
        <taxon>Pirellulaceae</taxon>
        <taxon>Pirellula</taxon>
    </lineage>
</organism>
<keyword evidence="12" id="KW-1185">Reference proteome</keyword>
<evidence type="ECO:0000256" key="2">
    <source>
        <dbReference type="ARBA" id="ARBA00022448"/>
    </source>
</evidence>
<dbReference type="FunFam" id="3.40.30.10:FF:000001">
    <property type="entry name" value="Thioredoxin"/>
    <property type="match status" value="1"/>
</dbReference>
<dbReference type="OrthoDB" id="9790390at2"/>
<gene>
    <name evidence="11" type="ordered locus">Psta_1583</name>
</gene>
<feature type="active site" description="Nucleophile" evidence="8">
    <location>
        <position position="34"/>
    </location>
</feature>
<evidence type="ECO:0000256" key="3">
    <source>
        <dbReference type="ARBA" id="ARBA00022982"/>
    </source>
</evidence>
<dbReference type="InterPro" id="IPR005746">
    <property type="entry name" value="Thioredoxin"/>
</dbReference>
<dbReference type="InterPro" id="IPR036249">
    <property type="entry name" value="Thioredoxin-like_sf"/>
</dbReference>
<proteinExistence type="inferred from homology"/>
<evidence type="ECO:0000256" key="8">
    <source>
        <dbReference type="PIRSR" id="PIRSR000077-1"/>
    </source>
</evidence>
<accession>D2QY44</accession>
<dbReference type="InterPro" id="IPR013766">
    <property type="entry name" value="Thioredoxin_domain"/>
</dbReference>
<dbReference type="GO" id="GO:0005829">
    <property type="term" value="C:cytosol"/>
    <property type="evidence" value="ECO:0007669"/>
    <property type="project" value="TreeGrafter"/>
</dbReference>
<dbReference type="InterPro" id="IPR017937">
    <property type="entry name" value="Thioredoxin_CS"/>
</dbReference>
<dbReference type="Pfam" id="PF00085">
    <property type="entry name" value="Thioredoxin"/>
    <property type="match status" value="1"/>
</dbReference>
<feature type="site" description="Deprotonates C-terminal active site Cys" evidence="8">
    <location>
        <position position="28"/>
    </location>
</feature>
<dbReference type="PANTHER" id="PTHR45663">
    <property type="entry name" value="GEO12009P1"/>
    <property type="match status" value="1"/>
</dbReference>
<dbReference type="PROSITE" id="PS51352">
    <property type="entry name" value="THIOREDOXIN_2"/>
    <property type="match status" value="1"/>
</dbReference>
<dbReference type="PRINTS" id="PR00421">
    <property type="entry name" value="THIOREDOXIN"/>
</dbReference>
<name>D2QY44_PIRSD</name>
<protein>
    <recommendedName>
        <fullName evidence="6 7">Thioredoxin</fullName>
    </recommendedName>
</protein>
<feature type="site" description="Contributes to redox potential value" evidence="8">
    <location>
        <position position="35"/>
    </location>
</feature>
<dbReference type="PIRSF" id="PIRSF000077">
    <property type="entry name" value="Thioredoxin"/>
    <property type="match status" value="1"/>
</dbReference>
<feature type="disulfide bond" description="Redox-active" evidence="9">
    <location>
        <begin position="34"/>
        <end position="37"/>
    </location>
</feature>
<dbReference type="HOGENOM" id="CLU_090389_10_2_0"/>
<dbReference type="Gene3D" id="3.40.30.10">
    <property type="entry name" value="Glutaredoxin"/>
    <property type="match status" value="1"/>
</dbReference>
<dbReference type="AlphaFoldDB" id="D2QY44"/>
<evidence type="ECO:0000256" key="1">
    <source>
        <dbReference type="ARBA" id="ARBA00008987"/>
    </source>
</evidence>
<keyword evidence="4 9" id="KW-1015">Disulfide bond</keyword>
<feature type="domain" description="Thioredoxin" evidence="10">
    <location>
        <begin position="1"/>
        <end position="110"/>
    </location>
</feature>